<gene>
    <name evidence="1" type="ORF">NPIL_201471</name>
</gene>
<dbReference type="Proteomes" id="UP000887013">
    <property type="component" value="Unassembled WGS sequence"/>
</dbReference>
<evidence type="ECO:0000313" key="2">
    <source>
        <dbReference type="Proteomes" id="UP000887013"/>
    </source>
</evidence>
<dbReference type="EMBL" id="BMAW01102368">
    <property type="protein sequence ID" value="GFT03987.1"/>
    <property type="molecule type" value="Genomic_DNA"/>
</dbReference>
<accession>A0A8X6NAD8</accession>
<comment type="caution">
    <text evidence="1">The sequence shown here is derived from an EMBL/GenBank/DDBJ whole genome shotgun (WGS) entry which is preliminary data.</text>
</comment>
<evidence type="ECO:0000313" key="1">
    <source>
        <dbReference type="EMBL" id="GFT03987.1"/>
    </source>
</evidence>
<organism evidence="1 2">
    <name type="scientific">Nephila pilipes</name>
    <name type="common">Giant wood spider</name>
    <name type="synonym">Nephila maculata</name>
    <dbReference type="NCBI Taxonomy" id="299642"/>
    <lineage>
        <taxon>Eukaryota</taxon>
        <taxon>Metazoa</taxon>
        <taxon>Ecdysozoa</taxon>
        <taxon>Arthropoda</taxon>
        <taxon>Chelicerata</taxon>
        <taxon>Arachnida</taxon>
        <taxon>Araneae</taxon>
        <taxon>Araneomorphae</taxon>
        <taxon>Entelegynae</taxon>
        <taxon>Araneoidea</taxon>
        <taxon>Nephilidae</taxon>
        <taxon>Nephila</taxon>
    </lineage>
</organism>
<keyword evidence="2" id="KW-1185">Reference proteome</keyword>
<sequence length="111" mass="12601">MPIFFFNKEMPSVGLVIIESGGRVTRRQTKSTFLCRIKTRTGDLVAMSWIIGLLVKNVRHYFGIKYKPPVADFSSSFIFIGSFPSSDRLCFVATGDRQMILRDAQGRKYAL</sequence>
<protein>
    <submittedName>
        <fullName evidence="1">Uncharacterized protein</fullName>
    </submittedName>
</protein>
<proteinExistence type="predicted"/>
<reference evidence="1" key="1">
    <citation type="submission" date="2020-08" db="EMBL/GenBank/DDBJ databases">
        <title>Multicomponent nature underlies the extraordinary mechanical properties of spider dragline silk.</title>
        <authorList>
            <person name="Kono N."/>
            <person name="Nakamura H."/>
            <person name="Mori M."/>
            <person name="Yoshida Y."/>
            <person name="Ohtoshi R."/>
            <person name="Malay A.D."/>
            <person name="Moran D.A.P."/>
            <person name="Tomita M."/>
            <person name="Numata K."/>
            <person name="Arakawa K."/>
        </authorList>
    </citation>
    <scope>NUCLEOTIDE SEQUENCE</scope>
</reference>
<dbReference type="AlphaFoldDB" id="A0A8X6NAD8"/>
<name>A0A8X6NAD8_NEPPI</name>